<protein>
    <submittedName>
        <fullName evidence="7">SDR family NAD(P)-dependent oxidoreductase</fullName>
    </submittedName>
</protein>
<dbReference type="Proteomes" id="UP000436483">
    <property type="component" value="Unassembled WGS sequence"/>
</dbReference>
<dbReference type="InterPro" id="IPR036291">
    <property type="entry name" value="NAD(P)-bd_dom_sf"/>
</dbReference>
<evidence type="ECO:0000313" key="7">
    <source>
        <dbReference type="EMBL" id="MXQ10660.1"/>
    </source>
</evidence>
<dbReference type="OrthoDB" id="9781689at2"/>
<dbReference type="Pfam" id="PF00106">
    <property type="entry name" value="adh_short"/>
    <property type="match status" value="1"/>
</dbReference>
<dbReference type="InterPro" id="IPR002347">
    <property type="entry name" value="SDR_fam"/>
</dbReference>
<reference evidence="7 8" key="1">
    <citation type="submission" date="2019-12" db="EMBL/GenBank/DDBJ databases">
        <authorList>
            <person name="Yuan C.-G."/>
        </authorList>
    </citation>
    <scope>NUCLEOTIDE SEQUENCE [LARGE SCALE GENOMIC DNA]</scope>
    <source>
        <strain evidence="7 8">KCTC 23863</strain>
    </source>
</reference>
<keyword evidence="2" id="KW-0560">Oxidoreductase</keyword>
<comment type="similarity">
    <text evidence="1 3">Belongs to the short-chain dehydrogenases/reductases (SDR) family.</text>
</comment>
<evidence type="ECO:0000256" key="3">
    <source>
        <dbReference type="RuleBase" id="RU000363"/>
    </source>
</evidence>
<keyword evidence="5" id="KW-0812">Transmembrane</keyword>
<proteinExistence type="inferred from homology"/>
<accession>A0A7X3MPK3</accession>
<evidence type="ECO:0000256" key="5">
    <source>
        <dbReference type="SAM" id="Phobius"/>
    </source>
</evidence>
<sequence>MLLENLDGRRRAGSGGREAAGRSTPSGPVVVVTGASAGIGRAVAVAFGREGWRVALIARGRERLASAARDVEQAGGQALVIAADVAEANALEAAAVQVVSTWGRIDIWINNAMASVFGPVTDLSPDEIRRVTEVTYLGQVHGTLAALRHMRERDRGTIVQIGSALSYRSIPLQSAYCAAKFAVRGFTDSLRSELRHEGSRIRLTMVQLPAVDTPQFDWARSHLPRRLQPVPPIHEPEPVAEAIMRAALDAPREMWIGGPTIQAILGNMVAPGLLDRMMARRAWEGQMTNGPAGTREGNLFDAPPGDPGIRGRFGARSRRHVPAVSGATARGILAAVAFGCAAGALAAAWRLGAQRTAVPARRLPERERAARMIG</sequence>
<dbReference type="PRINTS" id="PR00080">
    <property type="entry name" value="SDRFAMILY"/>
</dbReference>
<comment type="caution">
    <text evidence="7">The sequence shown here is derived from an EMBL/GenBank/DDBJ whole genome shotgun (WGS) entry which is preliminary data.</text>
</comment>
<reference evidence="7 8" key="2">
    <citation type="submission" date="2020-01" db="EMBL/GenBank/DDBJ databases">
        <title>Microvirga sp. nov., an arsenate reduction bacterium isolated from Tibet hotspring sediments.</title>
        <authorList>
            <person name="Xian W.-D."/>
            <person name="Li W.-J."/>
        </authorList>
    </citation>
    <scope>NUCLEOTIDE SEQUENCE [LARGE SCALE GENOMIC DNA]</scope>
    <source>
        <strain evidence="7 8">KCTC 23863</strain>
    </source>
</reference>
<dbReference type="PROSITE" id="PS00061">
    <property type="entry name" value="ADH_SHORT"/>
    <property type="match status" value="1"/>
</dbReference>
<dbReference type="InterPro" id="IPR057326">
    <property type="entry name" value="KR_dom"/>
</dbReference>
<dbReference type="PANTHER" id="PTHR44196:SF1">
    <property type="entry name" value="DEHYDROGENASE_REDUCTASE SDR FAMILY MEMBER 7B"/>
    <property type="match status" value="1"/>
</dbReference>
<gene>
    <name evidence="7" type="ORF">GR328_04200</name>
</gene>
<evidence type="ECO:0000256" key="4">
    <source>
        <dbReference type="SAM" id="MobiDB-lite"/>
    </source>
</evidence>
<feature type="region of interest" description="Disordered" evidence="4">
    <location>
        <begin position="1"/>
        <end position="27"/>
    </location>
</feature>
<feature type="compositionally biased region" description="Basic and acidic residues" evidence="4">
    <location>
        <begin position="1"/>
        <end position="10"/>
    </location>
</feature>
<keyword evidence="8" id="KW-1185">Reference proteome</keyword>
<feature type="transmembrane region" description="Helical" evidence="5">
    <location>
        <begin position="332"/>
        <end position="352"/>
    </location>
</feature>
<dbReference type="PRINTS" id="PR00081">
    <property type="entry name" value="GDHRDH"/>
</dbReference>
<evidence type="ECO:0000256" key="1">
    <source>
        <dbReference type="ARBA" id="ARBA00006484"/>
    </source>
</evidence>
<dbReference type="AlphaFoldDB" id="A0A7X3MPK3"/>
<organism evidence="7 8">
    <name type="scientific">Microvirga makkahensis</name>
    <dbReference type="NCBI Taxonomy" id="1128670"/>
    <lineage>
        <taxon>Bacteria</taxon>
        <taxon>Pseudomonadati</taxon>
        <taxon>Pseudomonadota</taxon>
        <taxon>Alphaproteobacteria</taxon>
        <taxon>Hyphomicrobiales</taxon>
        <taxon>Methylobacteriaceae</taxon>
        <taxon>Microvirga</taxon>
    </lineage>
</organism>
<dbReference type="EMBL" id="WURB01000002">
    <property type="protein sequence ID" value="MXQ10660.1"/>
    <property type="molecule type" value="Genomic_DNA"/>
</dbReference>
<dbReference type="GO" id="GO:0016491">
    <property type="term" value="F:oxidoreductase activity"/>
    <property type="evidence" value="ECO:0007669"/>
    <property type="project" value="UniProtKB-KW"/>
</dbReference>
<dbReference type="GO" id="GO:0016020">
    <property type="term" value="C:membrane"/>
    <property type="evidence" value="ECO:0007669"/>
    <property type="project" value="TreeGrafter"/>
</dbReference>
<keyword evidence="5" id="KW-0472">Membrane</keyword>
<evidence type="ECO:0000259" key="6">
    <source>
        <dbReference type="SMART" id="SM00822"/>
    </source>
</evidence>
<keyword evidence="5" id="KW-1133">Transmembrane helix</keyword>
<dbReference type="Gene3D" id="3.40.50.720">
    <property type="entry name" value="NAD(P)-binding Rossmann-like Domain"/>
    <property type="match status" value="1"/>
</dbReference>
<dbReference type="PANTHER" id="PTHR44196">
    <property type="entry name" value="DEHYDROGENASE/REDUCTASE SDR FAMILY MEMBER 7B"/>
    <property type="match status" value="1"/>
</dbReference>
<dbReference type="NCBIfam" id="NF005495">
    <property type="entry name" value="PRK07109.1"/>
    <property type="match status" value="1"/>
</dbReference>
<evidence type="ECO:0000313" key="8">
    <source>
        <dbReference type="Proteomes" id="UP000436483"/>
    </source>
</evidence>
<name>A0A7X3MPK3_9HYPH</name>
<dbReference type="SUPFAM" id="SSF51735">
    <property type="entry name" value="NAD(P)-binding Rossmann-fold domains"/>
    <property type="match status" value="1"/>
</dbReference>
<dbReference type="SMART" id="SM00822">
    <property type="entry name" value="PKS_KR"/>
    <property type="match status" value="1"/>
</dbReference>
<dbReference type="InterPro" id="IPR020904">
    <property type="entry name" value="Sc_DH/Rdtase_CS"/>
</dbReference>
<feature type="domain" description="Ketoreductase" evidence="6">
    <location>
        <begin position="28"/>
        <end position="214"/>
    </location>
</feature>
<evidence type="ECO:0000256" key="2">
    <source>
        <dbReference type="ARBA" id="ARBA00023002"/>
    </source>
</evidence>